<dbReference type="Proteomes" id="UP000641152">
    <property type="component" value="Unassembled WGS sequence"/>
</dbReference>
<proteinExistence type="predicted"/>
<name>A0ABR9D8D1_9GAMM</name>
<sequence>MSSTEAIDLNDWFSRWDMEAVPDLDDKVKECEFFFDALSTQTNRNSFRWLVSAFLNAAYSFFESTALTAYFRFTDPESGESYEDHEGLAILRRHVKVEQNAKKPNFVKTAGLTPLTKQLYEFRKKNTHHFPLSIMAIGTTLPEDFHFGSMRDEGVPVMPLCREVLTLIRAVYAEIND</sequence>
<protein>
    <submittedName>
        <fullName evidence="1">Uncharacterized protein</fullName>
    </submittedName>
</protein>
<reference evidence="1 2" key="1">
    <citation type="submission" date="2020-09" db="EMBL/GenBank/DDBJ databases">
        <title>Methylomonas albis sp. nov. and Methylomonas fluvii sp. nov.: Two cold-adapted methanotrophs from the River Elbe and an amended description of Methylovulum psychrotolerans strain Eb1.</title>
        <authorList>
            <person name="Bussmann I.K."/>
            <person name="Klings K.-W."/>
            <person name="Warnstedt J."/>
            <person name="Hoppert M."/>
            <person name="Saborowski A."/>
            <person name="Horn F."/>
            <person name="Liebner S."/>
        </authorList>
    </citation>
    <scope>NUCLEOTIDE SEQUENCE [LARGE SCALE GENOMIC DNA]</scope>
    <source>
        <strain evidence="1 2">EbB</strain>
    </source>
</reference>
<dbReference type="RefSeq" id="WP_192392254.1">
    <property type="nucleotide sequence ID" value="NZ_CAJHIU010000001.1"/>
</dbReference>
<evidence type="ECO:0000313" key="1">
    <source>
        <dbReference type="EMBL" id="MBD9359359.1"/>
    </source>
</evidence>
<accession>A0ABR9D8D1</accession>
<organism evidence="1 2">
    <name type="scientific">Methylomonas fluvii</name>
    <dbReference type="NCBI Taxonomy" id="1854564"/>
    <lineage>
        <taxon>Bacteria</taxon>
        <taxon>Pseudomonadati</taxon>
        <taxon>Pseudomonadota</taxon>
        <taxon>Gammaproteobacteria</taxon>
        <taxon>Methylococcales</taxon>
        <taxon>Methylococcaceae</taxon>
        <taxon>Methylomonas</taxon>
    </lineage>
</organism>
<dbReference type="EMBL" id="JACXST010000001">
    <property type="protein sequence ID" value="MBD9359359.1"/>
    <property type="molecule type" value="Genomic_DNA"/>
</dbReference>
<comment type="caution">
    <text evidence="1">The sequence shown here is derived from an EMBL/GenBank/DDBJ whole genome shotgun (WGS) entry which is preliminary data.</text>
</comment>
<evidence type="ECO:0000313" key="2">
    <source>
        <dbReference type="Proteomes" id="UP000641152"/>
    </source>
</evidence>
<gene>
    <name evidence="1" type="ORF">EBB_02115</name>
</gene>
<keyword evidence="2" id="KW-1185">Reference proteome</keyword>